<evidence type="ECO:0000256" key="1">
    <source>
        <dbReference type="SAM" id="Coils"/>
    </source>
</evidence>
<reference evidence="4 5" key="1">
    <citation type="submission" date="2021-06" db="EMBL/GenBank/DDBJ databases">
        <title>Bacillus sp. RD4P76, an endophyte from a halophyte.</title>
        <authorList>
            <person name="Sun J.-Q."/>
        </authorList>
    </citation>
    <scope>NUCLEOTIDE SEQUENCE [LARGE SCALE GENOMIC DNA]</scope>
    <source>
        <strain evidence="4 5">CGMCC 1.15917</strain>
    </source>
</reference>
<keyword evidence="5" id="KW-1185">Reference proteome</keyword>
<accession>A0ABS6JCF7</accession>
<feature type="domain" description="Rad50/SbcC-type AAA" evidence="3">
    <location>
        <begin position="5"/>
        <end position="208"/>
    </location>
</feature>
<name>A0ABS6JCF7_9BACI</name>
<organism evidence="4 5">
    <name type="scientific">Evansella tamaricis</name>
    <dbReference type="NCBI Taxonomy" id="2069301"/>
    <lineage>
        <taxon>Bacteria</taxon>
        <taxon>Bacillati</taxon>
        <taxon>Bacillota</taxon>
        <taxon>Bacilli</taxon>
        <taxon>Bacillales</taxon>
        <taxon>Bacillaceae</taxon>
        <taxon>Evansella</taxon>
    </lineage>
</organism>
<protein>
    <submittedName>
        <fullName evidence="4">SMC family ATPase</fullName>
    </submittedName>
</protein>
<dbReference type="Pfam" id="PF13558">
    <property type="entry name" value="SbcC_Walker_B"/>
    <property type="match status" value="1"/>
</dbReference>
<evidence type="ECO:0000259" key="3">
    <source>
        <dbReference type="Pfam" id="PF13476"/>
    </source>
</evidence>
<feature type="coiled-coil region" evidence="1">
    <location>
        <begin position="560"/>
        <end position="737"/>
    </location>
</feature>
<sequence>MKPIKITMTAFGPYKDKEVIEFKDLKENKIFVVSGNTGAGKTTIFDGICFALYGSASGEDRSDAKLLRSHFANDDDYTSVELEFELHGRHYRILRQLPHQKKGNKSATGERYEFFEKINDEEIPCVDRQIVSEINKKVEAIMGLSKDQFSQIVMLPQGEFRKLLTSQTDNKEAILRKIFRTEPYKWFSERLKDKKTEKDDKYKREVHTRDRYISDIAATIPERDGSTLFEALSQETFNTNQVIAGLEEETSFYNHEIDKNNKRAEDANAAYDKKLEVYHKAESVNGEFRNLEKKEEHLLSLEKQEPVVYEKQIQLEQAEKAIKIEPFEQHLKQWRQDETSKVQALKFAEQKEKNALKDLEKAQLVYDTEEKKKTEREEVSRELDRYNDYLPKVKEIDNDKEELRSINKTVWDLEGKRKKILENMTDVKNSQEKLRSNVEGSEQAADQFNEKNQQLLEMRDHAKTLKGYLDVAKNQEDLEKKRSKKQEAYQVEKDKFDALEEAWLKGQAIILAEHLHDGETCPVCGSKEHPNKATNQQGTVPTKEEYEEAKKQRDKFHRAYLDVEARLKSIKEQLDDKRLEIAEIGIQPDQAHQAYSDMVEEGTKLKAEVDKLEKRKEKLPQLRMEAKDLEAKLKKLDIQKDDTEKLYQEAKTSYTTKKAVYEEQLKPIPEEIRELTTLNEKINEAQERKRKLEKAWEDAQEQLTVTKEEATKKTADVVNAKSRLAECIDKRKQAERHFNEALQDASFPSKEAYEQAKMPKADREQLKVEIEKFRSDLLTLKQQVAELKASLKDKTKVDLEALQSEVEELKNANETAGEQLRQSKQYHQQTNDLKTKITEAEESVKEVERELQIIANLYDVVRGQNSSKISFERYLQIEFLEQIIVAANERLRRISNGQFHLIRSERQESHGRQSGLGLDVFDAYTGQTRDVKTLSGGEKFNASLCLALGMADVIQSYQGSVSIDTMFIDEGFGSLDEESLNKAIDTLIDLQKSGRMIGVISHVQELKNTIPAILEVKKTKEGFSKTEFVIK</sequence>
<dbReference type="InterPro" id="IPR038729">
    <property type="entry name" value="Rad50/SbcC_AAA"/>
</dbReference>
<feature type="coiled-coil region" evidence="1">
    <location>
        <begin position="763"/>
        <end position="857"/>
    </location>
</feature>
<feature type="coiled-coil region" evidence="1">
    <location>
        <begin position="431"/>
        <end position="495"/>
    </location>
</feature>
<evidence type="ECO:0000313" key="4">
    <source>
        <dbReference type="EMBL" id="MBU9710527.1"/>
    </source>
</evidence>
<dbReference type="EMBL" id="JAHQCS010000035">
    <property type="protein sequence ID" value="MBU9710527.1"/>
    <property type="molecule type" value="Genomic_DNA"/>
</dbReference>
<keyword evidence="1" id="KW-0175">Coiled coil</keyword>
<dbReference type="RefSeq" id="WP_217064419.1">
    <property type="nucleotide sequence ID" value="NZ_JAHQCS010000035.1"/>
</dbReference>
<evidence type="ECO:0000256" key="2">
    <source>
        <dbReference type="SAM" id="MobiDB-lite"/>
    </source>
</evidence>
<dbReference type="Proteomes" id="UP000784880">
    <property type="component" value="Unassembled WGS sequence"/>
</dbReference>
<comment type="caution">
    <text evidence="4">The sequence shown here is derived from an EMBL/GenBank/DDBJ whole genome shotgun (WGS) entry which is preliminary data.</text>
</comment>
<evidence type="ECO:0000313" key="5">
    <source>
        <dbReference type="Proteomes" id="UP000784880"/>
    </source>
</evidence>
<proteinExistence type="predicted"/>
<dbReference type="Pfam" id="PF13476">
    <property type="entry name" value="AAA_23"/>
    <property type="match status" value="1"/>
</dbReference>
<dbReference type="PANTHER" id="PTHR32114:SF2">
    <property type="entry name" value="ABC TRANSPORTER ABCH.3"/>
    <property type="match status" value="1"/>
</dbReference>
<dbReference type="PANTHER" id="PTHR32114">
    <property type="entry name" value="ABC TRANSPORTER ABCH.3"/>
    <property type="match status" value="1"/>
</dbReference>
<feature type="region of interest" description="Disordered" evidence="2">
    <location>
        <begin position="526"/>
        <end position="546"/>
    </location>
</feature>
<gene>
    <name evidence="4" type="ORF">KS419_02070</name>
</gene>